<feature type="transmembrane region" description="Helical" evidence="1">
    <location>
        <begin position="17"/>
        <end position="35"/>
    </location>
</feature>
<evidence type="ECO:0000313" key="2">
    <source>
        <dbReference type="EMBL" id="PKY60245.1"/>
    </source>
</evidence>
<keyword evidence="1" id="KW-1133">Transmembrane helix</keyword>
<reference evidence="2 3" key="1">
    <citation type="submission" date="2015-10" db="EMBL/GenBank/DDBJ databases">
        <title>Genome analyses suggest a sexual origin of heterokaryosis in a supposedly ancient asexual fungus.</title>
        <authorList>
            <person name="Ropars J."/>
            <person name="Sedzielewska K."/>
            <person name="Noel J."/>
            <person name="Charron P."/>
            <person name="Farinelli L."/>
            <person name="Marton T."/>
            <person name="Kruger M."/>
            <person name="Pelin A."/>
            <person name="Brachmann A."/>
            <person name="Corradi N."/>
        </authorList>
    </citation>
    <scope>NUCLEOTIDE SEQUENCE [LARGE SCALE GENOMIC DNA]</scope>
    <source>
        <strain evidence="2 3">A4</strain>
    </source>
</reference>
<evidence type="ECO:0000313" key="3">
    <source>
        <dbReference type="Proteomes" id="UP000234323"/>
    </source>
</evidence>
<proteinExistence type="predicted"/>
<feature type="non-terminal residue" evidence="2">
    <location>
        <position position="1"/>
    </location>
</feature>
<dbReference type="Proteomes" id="UP000234323">
    <property type="component" value="Unassembled WGS sequence"/>
</dbReference>
<comment type="caution">
    <text evidence="2">The sequence shown here is derived from an EMBL/GenBank/DDBJ whole genome shotgun (WGS) entry which is preliminary data.</text>
</comment>
<protein>
    <submittedName>
        <fullName evidence="2">Uncharacterized protein</fullName>
    </submittedName>
</protein>
<gene>
    <name evidence="2" type="ORF">RhiirA4_483742</name>
</gene>
<accession>A0A2I1HMZ4</accession>
<organism evidence="2 3">
    <name type="scientific">Rhizophagus irregularis</name>
    <dbReference type="NCBI Taxonomy" id="588596"/>
    <lineage>
        <taxon>Eukaryota</taxon>
        <taxon>Fungi</taxon>
        <taxon>Fungi incertae sedis</taxon>
        <taxon>Mucoromycota</taxon>
        <taxon>Glomeromycotina</taxon>
        <taxon>Glomeromycetes</taxon>
        <taxon>Glomerales</taxon>
        <taxon>Glomeraceae</taxon>
        <taxon>Rhizophagus</taxon>
    </lineage>
</organism>
<dbReference type="EMBL" id="LLXI01004089">
    <property type="protein sequence ID" value="PKY60245.1"/>
    <property type="molecule type" value="Genomic_DNA"/>
</dbReference>
<keyword evidence="1" id="KW-0812">Transmembrane</keyword>
<evidence type="ECO:0000256" key="1">
    <source>
        <dbReference type="SAM" id="Phobius"/>
    </source>
</evidence>
<name>A0A2I1HMZ4_9GLOM</name>
<dbReference type="AlphaFoldDB" id="A0A2I1HMZ4"/>
<keyword evidence="1" id="KW-0472">Membrane</keyword>
<keyword evidence="3" id="KW-1185">Reference proteome</keyword>
<sequence>FQLPVVFGIWGSEPSELLTILFFTLLCGFFGLLGCDNSTVQFFRYLDAWLVSDALNIGGESEVRNIILLGNSMVFSTDMDSKFGKERISLPNSGFLM</sequence>